<name>A0ABT2JK17_9PSEU</name>
<proteinExistence type="predicted"/>
<comment type="caution">
    <text evidence="2">The sequence shown here is derived from an EMBL/GenBank/DDBJ whole genome shotgun (WGS) entry which is preliminary data.</text>
</comment>
<feature type="domain" description="Pyridoxamine 5'-phosphate oxidase N-terminal" evidence="1">
    <location>
        <begin position="11"/>
        <end position="96"/>
    </location>
</feature>
<evidence type="ECO:0000259" key="1">
    <source>
        <dbReference type="Pfam" id="PF01243"/>
    </source>
</evidence>
<dbReference type="RefSeq" id="WP_260195633.1">
    <property type="nucleotide sequence ID" value="NZ_JAFFZE010000027.1"/>
</dbReference>
<evidence type="ECO:0000313" key="3">
    <source>
        <dbReference type="Proteomes" id="UP001156441"/>
    </source>
</evidence>
<dbReference type="EMBL" id="JAFFZE010000027">
    <property type="protein sequence ID" value="MCT2587725.1"/>
    <property type="molecule type" value="Genomic_DNA"/>
</dbReference>
<dbReference type="SUPFAM" id="SSF50475">
    <property type="entry name" value="FMN-binding split barrel"/>
    <property type="match status" value="1"/>
</dbReference>
<dbReference type="InterPro" id="IPR012349">
    <property type="entry name" value="Split_barrel_FMN-bd"/>
</dbReference>
<dbReference type="Gene3D" id="2.30.110.10">
    <property type="entry name" value="Electron Transport, Fmn-binding Protein, Chain A"/>
    <property type="match status" value="1"/>
</dbReference>
<organism evidence="2 3">
    <name type="scientific">Actinophytocola gossypii</name>
    <dbReference type="NCBI Taxonomy" id="2812003"/>
    <lineage>
        <taxon>Bacteria</taxon>
        <taxon>Bacillati</taxon>
        <taxon>Actinomycetota</taxon>
        <taxon>Actinomycetes</taxon>
        <taxon>Pseudonocardiales</taxon>
        <taxon>Pseudonocardiaceae</taxon>
    </lineage>
</organism>
<gene>
    <name evidence="2" type="ORF">JT362_31860</name>
</gene>
<evidence type="ECO:0000313" key="2">
    <source>
        <dbReference type="EMBL" id="MCT2587725.1"/>
    </source>
</evidence>
<accession>A0ABT2JK17</accession>
<dbReference type="Proteomes" id="UP001156441">
    <property type="component" value="Unassembled WGS sequence"/>
</dbReference>
<protein>
    <submittedName>
        <fullName evidence="2">Pyridoxamine 5'-phosphate oxidase family protein</fullName>
    </submittedName>
</protein>
<keyword evidence="3" id="KW-1185">Reference proteome</keyword>
<reference evidence="2 3" key="1">
    <citation type="submission" date="2021-02" db="EMBL/GenBank/DDBJ databases">
        <title>Actinophytocola xerophila sp. nov., isolated from soil of cotton cropping field.</title>
        <authorList>
            <person name="Huang R."/>
            <person name="Chen X."/>
            <person name="Ge X."/>
            <person name="Liu W."/>
        </authorList>
    </citation>
    <scope>NUCLEOTIDE SEQUENCE [LARGE SCALE GENOMIC DNA]</scope>
    <source>
        <strain evidence="2 3">S1-96</strain>
    </source>
</reference>
<sequence>MKNDETNDEIARRILDTNSYVVLATADADGVPWATPVWFAQEDYRRIYWVSAPDARHSRNIEVRQEIGMVVFDSTVPPNTGQAVYLEATATRTTDGLDVFSRVAAAGGTGEWGPERVSGEARLRLYRADVTAHWILAEDVDVRVPVTP</sequence>
<dbReference type="Pfam" id="PF01243">
    <property type="entry name" value="PNPOx_N"/>
    <property type="match status" value="1"/>
</dbReference>
<dbReference type="InterPro" id="IPR011576">
    <property type="entry name" value="Pyridox_Oxase_N"/>
</dbReference>